<name>A0A4Y2LID6_ARAVE</name>
<evidence type="ECO:0000313" key="2">
    <source>
        <dbReference type="Proteomes" id="UP000499080"/>
    </source>
</evidence>
<accession>A0A4Y2LID6</accession>
<gene>
    <name evidence="1" type="ORF">AVEN_91366_1</name>
</gene>
<proteinExistence type="predicted"/>
<dbReference type="AlphaFoldDB" id="A0A4Y2LID6"/>
<dbReference type="Proteomes" id="UP000499080">
    <property type="component" value="Unassembled WGS sequence"/>
</dbReference>
<protein>
    <submittedName>
        <fullName evidence="1">Uncharacterized protein</fullName>
    </submittedName>
</protein>
<evidence type="ECO:0000313" key="1">
    <source>
        <dbReference type="EMBL" id="GBN13950.1"/>
    </source>
</evidence>
<dbReference type="EMBL" id="BGPR01005846">
    <property type="protein sequence ID" value="GBN13950.1"/>
    <property type="molecule type" value="Genomic_DNA"/>
</dbReference>
<reference evidence="1 2" key="1">
    <citation type="journal article" date="2019" name="Sci. Rep.">
        <title>Orb-weaving spider Araneus ventricosus genome elucidates the spidroin gene catalogue.</title>
        <authorList>
            <person name="Kono N."/>
            <person name="Nakamura H."/>
            <person name="Ohtoshi R."/>
            <person name="Moran D.A.P."/>
            <person name="Shinohara A."/>
            <person name="Yoshida Y."/>
            <person name="Fujiwara M."/>
            <person name="Mori M."/>
            <person name="Tomita M."/>
            <person name="Arakawa K."/>
        </authorList>
    </citation>
    <scope>NUCLEOTIDE SEQUENCE [LARGE SCALE GENOMIC DNA]</scope>
</reference>
<sequence length="90" mass="10077">MNFGFRKKGKESEFRHGKIKQLPFLTTASALRQLIKKQQQSVDNAEPVAFVCDNVITNAPNDFGCQLSFINLLAGAHMQEMLILCIALHT</sequence>
<comment type="caution">
    <text evidence="1">The sequence shown here is derived from an EMBL/GenBank/DDBJ whole genome shotgun (WGS) entry which is preliminary data.</text>
</comment>
<organism evidence="1 2">
    <name type="scientific">Araneus ventricosus</name>
    <name type="common">Orbweaver spider</name>
    <name type="synonym">Epeira ventricosa</name>
    <dbReference type="NCBI Taxonomy" id="182803"/>
    <lineage>
        <taxon>Eukaryota</taxon>
        <taxon>Metazoa</taxon>
        <taxon>Ecdysozoa</taxon>
        <taxon>Arthropoda</taxon>
        <taxon>Chelicerata</taxon>
        <taxon>Arachnida</taxon>
        <taxon>Araneae</taxon>
        <taxon>Araneomorphae</taxon>
        <taxon>Entelegynae</taxon>
        <taxon>Araneoidea</taxon>
        <taxon>Araneidae</taxon>
        <taxon>Araneus</taxon>
    </lineage>
</organism>
<keyword evidence="2" id="KW-1185">Reference proteome</keyword>